<dbReference type="InterPro" id="IPR006139">
    <property type="entry name" value="D-isomer_2_OHA_DH_cat_dom"/>
</dbReference>
<dbReference type="Proteomes" id="UP000076584">
    <property type="component" value="Unassembled WGS sequence"/>
</dbReference>
<dbReference type="AlphaFoldDB" id="A0A162Q2I3"/>
<evidence type="ECO:0000259" key="6">
    <source>
        <dbReference type="Pfam" id="PF02826"/>
    </source>
</evidence>
<dbReference type="PANTHER" id="PTHR10996:SF264">
    <property type="entry name" value="HYPOTHETICAL D-ISOMER SPECIFIC 2-HYDROXYACID DEHYDROGENASE (EUROFUNG)"/>
    <property type="match status" value="1"/>
</dbReference>
<comment type="similarity">
    <text evidence="1 4">Belongs to the D-isomer specific 2-hydroxyacid dehydrogenase family.</text>
</comment>
<dbReference type="GO" id="GO:0016618">
    <property type="term" value="F:hydroxypyruvate reductase [NAD(P)H] activity"/>
    <property type="evidence" value="ECO:0007669"/>
    <property type="project" value="TreeGrafter"/>
</dbReference>
<dbReference type="Pfam" id="PF00389">
    <property type="entry name" value="2-Hacid_dh"/>
    <property type="match status" value="1"/>
</dbReference>
<dbReference type="GO" id="GO:0051287">
    <property type="term" value="F:NAD binding"/>
    <property type="evidence" value="ECO:0007669"/>
    <property type="project" value="InterPro"/>
</dbReference>
<dbReference type="Pfam" id="PF02826">
    <property type="entry name" value="2-Hacid_dh_C"/>
    <property type="match status" value="1"/>
</dbReference>
<dbReference type="GO" id="GO:0030267">
    <property type="term" value="F:glyoxylate reductase (NADPH) activity"/>
    <property type="evidence" value="ECO:0007669"/>
    <property type="project" value="TreeGrafter"/>
</dbReference>
<dbReference type="PROSITE" id="PS00671">
    <property type="entry name" value="D_2_HYDROXYACID_DH_3"/>
    <property type="match status" value="1"/>
</dbReference>
<dbReference type="Gene3D" id="3.40.50.720">
    <property type="entry name" value="NAD(P)-binding Rossmann-like Domain"/>
    <property type="match status" value="2"/>
</dbReference>
<comment type="caution">
    <text evidence="7">The sequence shown here is derived from an EMBL/GenBank/DDBJ whole genome shotgun (WGS) entry which is preliminary data.</text>
</comment>
<reference evidence="7 8" key="1">
    <citation type="submission" date="2015-06" db="EMBL/GenBank/DDBJ databases">
        <title>Survival trade-offs in plant roots during colonization by closely related pathogenic and mutualistic fungi.</title>
        <authorList>
            <person name="Hacquard S."/>
            <person name="Kracher B."/>
            <person name="Hiruma K."/>
            <person name="Weinman A."/>
            <person name="Muench P."/>
            <person name="Garrido Oter R."/>
            <person name="Ver Loren van Themaat E."/>
            <person name="Dallerey J.-F."/>
            <person name="Damm U."/>
            <person name="Henrissat B."/>
            <person name="Lespinet O."/>
            <person name="Thon M."/>
            <person name="Kemen E."/>
            <person name="McHardy A.C."/>
            <person name="Schulze-Lefert P."/>
            <person name="O'Connell R.J."/>
        </authorList>
    </citation>
    <scope>NUCLEOTIDE SEQUENCE [LARGE SCALE GENOMIC DNA]</scope>
    <source>
        <strain evidence="7 8">MAFF 238704</strain>
    </source>
</reference>
<dbReference type="InterPro" id="IPR029752">
    <property type="entry name" value="D-isomer_DH_CS1"/>
</dbReference>
<accession>A0A162Q2I3</accession>
<dbReference type="PANTHER" id="PTHR10996">
    <property type="entry name" value="2-HYDROXYACID DEHYDROGENASE-RELATED"/>
    <property type="match status" value="1"/>
</dbReference>
<keyword evidence="3" id="KW-0520">NAD</keyword>
<keyword evidence="2 4" id="KW-0560">Oxidoreductase</keyword>
<evidence type="ECO:0000256" key="2">
    <source>
        <dbReference type="ARBA" id="ARBA00023002"/>
    </source>
</evidence>
<evidence type="ECO:0000256" key="3">
    <source>
        <dbReference type="ARBA" id="ARBA00023027"/>
    </source>
</evidence>
<organism evidence="7 8">
    <name type="scientific">Colletotrichum incanum</name>
    <name type="common">Soybean anthracnose fungus</name>
    <dbReference type="NCBI Taxonomy" id="1573173"/>
    <lineage>
        <taxon>Eukaryota</taxon>
        <taxon>Fungi</taxon>
        <taxon>Dikarya</taxon>
        <taxon>Ascomycota</taxon>
        <taxon>Pezizomycotina</taxon>
        <taxon>Sordariomycetes</taxon>
        <taxon>Hypocreomycetidae</taxon>
        <taxon>Glomerellales</taxon>
        <taxon>Glomerellaceae</taxon>
        <taxon>Colletotrichum</taxon>
        <taxon>Colletotrichum spaethianum species complex</taxon>
    </lineage>
</organism>
<gene>
    <name evidence="7" type="ORF">CI238_05025</name>
</gene>
<dbReference type="InterPro" id="IPR036291">
    <property type="entry name" value="NAD(P)-bd_dom_sf"/>
</dbReference>
<dbReference type="SUPFAM" id="SSF51735">
    <property type="entry name" value="NAD(P)-binding Rossmann-fold domains"/>
    <property type="match status" value="1"/>
</dbReference>
<keyword evidence="8" id="KW-1185">Reference proteome</keyword>
<dbReference type="InterPro" id="IPR029753">
    <property type="entry name" value="D-isomer_DH_CS"/>
</dbReference>
<evidence type="ECO:0000313" key="8">
    <source>
        <dbReference type="Proteomes" id="UP000076584"/>
    </source>
</evidence>
<evidence type="ECO:0000256" key="1">
    <source>
        <dbReference type="ARBA" id="ARBA00005854"/>
    </source>
</evidence>
<sequence length="332" mass="35833">MAPSRIGSPVEAVSEPTMTLQKKPTMYLLEKFPEESVKYCQARFRTILHTDEEVANWRENADAILVRERTITAEDISSARKLGAIGKQGTGIDIIDKDAADAKGIAICNTPGVNAQSVAELVLALTMAVARQLGNISVKQAAGNEVRKEHCMGIMLTGKSIGILGMGAIGTAVAKMFRGAFGARVWACDPFAPANAWSDIEHTRVQNFEEMLPHVDMLTLHFPFNSQTRGLIGFKQLTAMKAGSILINVARGGIVDESALTRVLSEGHLFGAGLDCHEEEPPTIEKHYALWETGRVVSTPHIGATTKETVIKTATSAMDNVLRHLSLTSGTI</sequence>
<evidence type="ECO:0000313" key="7">
    <source>
        <dbReference type="EMBL" id="KZL87939.1"/>
    </source>
</evidence>
<dbReference type="InterPro" id="IPR006140">
    <property type="entry name" value="D-isomer_DH_NAD-bd"/>
</dbReference>
<dbReference type="STRING" id="1573173.A0A162Q2I3"/>
<protein>
    <submittedName>
        <fullName evidence="7">D-3-phosphoglycerate dehydrogenase</fullName>
    </submittedName>
</protein>
<dbReference type="EMBL" id="LFIW01000165">
    <property type="protein sequence ID" value="KZL87939.1"/>
    <property type="molecule type" value="Genomic_DNA"/>
</dbReference>
<dbReference type="FunFam" id="3.40.50.720:FF:000203">
    <property type="entry name" value="D-3-phosphoglycerate dehydrogenase (SerA)"/>
    <property type="match status" value="1"/>
</dbReference>
<dbReference type="InterPro" id="IPR050223">
    <property type="entry name" value="D-isomer_2-hydroxyacid_DH"/>
</dbReference>
<dbReference type="PROSITE" id="PS00065">
    <property type="entry name" value="D_2_HYDROXYACID_DH_1"/>
    <property type="match status" value="1"/>
</dbReference>
<dbReference type="SUPFAM" id="SSF52283">
    <property type="entry name" value="Formate/glycerate dehydrogenase catalytic domain-like"/>
    <property type="match status" value="1"/>
</dbReference>
<feature type="domain" description="D-isomer specific 2-hydroxyacid dehydrogenase catalytic" evidence="5">
    <location>
        <begin position="29"/>
        <end position="325"/>
    </location>
</feature>
<feature type="domain" description="D-isomer specific 2-hydroxyacid dehydrogenase NAD-binding" evidence="6">
    <location>
        <begin position="123"/>
        <end position="303"/>
    </location>
</feature>
<evidence type="ECO:0000256" key="4">
    <source>
        <dbReference type="RuleBase" id="RU003719"/>
    </source>
</evidence>
<dbReference type="GO" id="GO:0005829">
    <property type="term" value="C:cytosol"/>
    <property type="evidence" value="ECO:0007669"/>
    <property type="project" value="TreeGrafter"/>
</dbReference>
<proteinExistence type="inferred from homology"/>
<evidence type="ECO:0000259" key="5">
    <source>
        <dbReference type="Pfam" id="PF00389"/>
    </source>
</evidence>
<name>A0A162Q2I3_COLIC</name>